<keyword evidence="5 8" id="KW-0472">Membrane</keyword>
<evidence type="ECO:0000256" key="1">
    <source>
        <dbReference type="ARBA" id="ARBA00004007"/>
    </source>
</evidence>
<reference evidence="9" key="1">
    <citation type="submission" date="2021-02" db="EMBL/GenBank/DDBJ databases">
        <authorList>
            <person name="Nowell W R."/>
        </authorList>
    </citation>
    <scope>NUCLEOTIDE SEQUENCE</scope>
    <source>
        <strain evidence="9">Ploen Becks lab</strain>
    </source>
</reference>
<keyword evidence="10" id="KW-1185">Reference proteome</keyword>
<proteinExistence type="inferred from homology"/>
<comment type="subcellular location">
    <subcellularLocation>
        <location evidence="2">Mitochondrion inner membrane</location>
        <topology evidence="2">Single-pass membrane protein</topology>
        <orientation evidence="2">Intermembrane side</orientation>
    </subcellularLocation>
</comment>
<evidence type="ECO:0000256" key="8">
    <source>
        <dbReference type="SAM" id="Phobius"/>
    </source>
</evidence>
<dbReference type="PANTHER" id="PTHR21320">
    <property type="entry name" value="CYTOCHROME C OXIDASE ASSEMBLY PROTEIN COX11-RELATED"/>
    <property type="match status" value="1"/>
</dbReference>
<dbReference type="Gene3D" id="2.60.370.10">
    <property type="entry name" value="Ctag/Cox11"/>
    <property type="match status" value="1"/>
</dbReference>
<dbReference type="SUPFAM" id="SSF110111">
    <property type="entry name" value="Ctag/Cox11"/>
    <property type="match status" value="1"/>
</dbReference>
<evidence type="ECO:0000313" key="10">
    <source>
        <dbReference type="Proteomes" id="UP000663879"/>
    </source>
</evidence>
<dbReference type="PANTHER" id="PTHR21320:SF3">
    <property type="entry name" value="CYTOCHROME C OXIDASE ASSEMBLY PROTEIN COX11, MITOCHONDRIAL-RELATED"/>
    <property type="match status" value="1"/>
</dbReference>
<sequence>MSLYSRIGRPVSLFFNRLNKAQNLSKLENCLFSTQINQNKILTKLTQASTNKIIANRISTTKILSNLKNIKNFQKPDQSTKNGLWYILSGFVIMVGASYAAVPLFKIFCESQGYDVNMEFRDLGIDELKKKLSSLKKVDNRSVKVKFVASTSGDLLWRFEPCQEEITVAPGETALAFFKAKNMTDRSIIGIATYTILPYDAGLYFNKIQCFCFEEQRLDPHEEVDMPVFFYIDEQYTEDPKLENVDQICLSYTFFESKGSDDIQNLQKLIKPAQN</sequence>
<protein>
    <recommendedName>
        <fullName evidence="7">Cytochrome c oxidase assembly protein COX11, mitochondrial</fullName>
    </recommendedName>
</protein>
<evidence type="ECO:0000313" key="9">
    <source>
        <dbReference type="EMBL" id="CAF0710602.1"/>
    </source>
</evidence>
<name>A0A813M3C1_9BILA</name>
<evidence type="ECO:0000256" key="6">
    <source>
        <dbReference type="ARBA" id="ARBA00063165"/>
    </source>
</evidence>
<keyword evidence="4 8" id="KW-1133">Transmembrane helix</keyword>
<organism evidence="9 10">
    <name type="scientific">Brachionus calyciflorus</name>
    <dbReference type="NCBI Taxonomy" id="104777"/>
    <lineage>
        <taxon>Eukaryota</taxon>
        <taxon>Metazoa</taxon>
        <taxon>Spiralia</taxon>
        <taxon>Gnathifera</taxon>
        <taxon>Rotifera</taxon>
        <taxon>Eurotatoria</taxon>
        <taxon>Monogononta</taxon>
        <taxon>Pseudotrocha</taxon>
        <taxon>Ploima</taxon>
        <taxon>Brachionidae</taxon>
        <taxon>Brachionus</taxon>
    </lineage>
</organism>
<evidence type="ECO:0000256" key="2">
    <source>
        <dbReference type="ARBA" id="ARBA00004243"/>
    </source>
</evidence>
<feature type="transmembrane region" description="Helical" evidence="8">
    <location>
        <begin position="83"/>
        <end position="102"/>
    </location>
</feature>
<dbReference type="HAMAP" id="MF_00155">
    <property type="entry name" value="CtaG"/>
    <property type="match status" value="1"/>
</dbReference>
<dbReference type="NCBIfam" id="NF003465">
    <property type="entry name" value="PRK05089.1"/>
    <property type="match status" value="1"/>
</dbReference>
<dbReference type="InterPro" id="IPR007533">
    <property type="entry name" value="Cyt_c_oxidase_assmbl_CtaG"/>
</dbReference>
<dbReference type="EMBL" id="CAJNOC010000057">
    <property type="protein sequence ID" value="CAF0710602.1"/>
    <property type="molecule type" value="Genomic_DNA"/>
</dbReference>
<accession>A0A813M3C1</accession>
<dbReference type="AlphaFoldDB" id="A0A813M3C1"/>
<dbReference type="Proteomes" id="UP000663879">
    <property type="component" value="Unassembled WGS sequence"/>
</dbReference>
<dbReference type="GO" id="GO:0005507">
    <property type="term" value="F:copper ion binding"/>
    <property type="evidence" value="ECO:0007669"/>
    <property type="project" value="InterPro"/>
</dbReference>
<comment type="subunit">
    <text evidence="6">Interacts with CNNM4/ACDP4. Interacts with RANBP2.</text>
</comment>
<evidence type="ECO:0000256" key="4">
    <source>
        <dbReference type="ARBA" id="ARBA00022989"/>
    </source>
</evidence>
<comment type="caution">
    <text evidence="9">The sequence shown here is derived from an EMBL/GenBank/DDBJ whole genome shotgun (WGS) entry which is preliminary data.</text>
</comment>
<evidence type="ECO:0000256" key="5">
    <source>
        <dbReference type="ARBA" id="ARBA00023136"/>
    </source>
</evidence>
<comment type="function">
    <text evidence="1">Exerts its effect at some terminal stage of cytochrome c oxidase synthesis, probably by being involved in the insertion of the copper B into subunit I.</text>
</comment>
<evidence type="ECO:0000256" key="3">
    <source>
        <dbReference type="ARBA" id="ARBA00022692"/>
    </source>
</evidence>
<dbReference type="FunFam" id="2.60.370.10:FF:000001">
    <property type="entry name" value="COX11 cytochrome c oxidase assembly homolog"/>
    <property type="match status" value="1"/>
</dbReference>
<dbReference type="OrthoDB" id="1704689at2759"/>
<evidence type="ECO:0000256" key="7">
    <source>
        <dbReference type="ARBA" id="ARBA00068998"/>
    </source>
</evidence>
<dbReference type="Pfam" id="PF04442">
    <property type="entry name" value="CtaG_Cox11"/>
    <property type="match status" value="1"/>
</dbReference>
<dbReference type="InterPro" id="IPR023471">
    <property type="entry name" value="CtaG/Cox11_dom_sf"/>
</dbReference>
<keyword evidence="3 8" id="KW-0812">Transmembrane</keyword>
<dbReference type="GO" id="GO:0005743">
    <property type="term" value="C:mitochondrial inner membrane"/>
    <property type="evidence" value="ECO:0007669"/>
    <property type="project" value="UniProtKB-SubCell"/>
</dbReference>
<gene>
    <name evidence="9" type="ORF">OXX778_LOCUS984</name>
</gene>